<protein>
    <submittedName>
        <fullName evidence="1">Putative tetratricopeptide-like helical domain-containing protein</fullName>
    </submittedName>
</protein>
<accession>A0A6A5PJI8</accession>
<dbReference type="NCBIfam" id="TIGR00756">
    <property type="entry name" value="PPR"/>
    <property type="match status" value="6"/>
</dbReference>
<dbReference type="PANTHER" id="PTHR47926:SF437">
    <property type="entry name" value="PENTACOTRIPEPTIDE-REPEAT REGION OF PRORP DOMAIN-CONTAINING PROTEIN"/>
    <property type="match status" value="1"/>
</dbReference>
<dbReference type="AlphaFoldDB" id="A0A6A5PJI8"/>
<dbReference type="GO" id="GO:0009451">
    <property type="term" value="P:RNA modification"/>
    <property type="evidence" value="ECO:0007669"/>
    <property type="project" value="InterPro"/>
</dbReference>
<proteinExistence type="predicted"/>
<dbReference type="GO" id="GO:0003723">
    <property type="term" value="F:RNA binding"/>
    <property type="evidence" value="ECO:0007669"/>
    <property type="project" value="InterPro"/>
</dbReference>
<organism evidence="1 2">
    <name type="scientific">Lupinus albus</name>
    <name type="common">White lupine</name>
    <name type="synonym">Lupinus termis</name>
    <dbReference type="NCBI Taxonomy" id="3870"/>
    <lineage>
        <taxon>Eukaryota</taxon>
        <taxon>Viridiplantae</taxon>
        <taxon>Streptophyta</taxon>
        <taxon>Embryophyta</taxon>
        <taxon>Tracheophyta</taxon>
        <taxon>Spermatophyta</taxon>
        <taxon>Magnoliopsida</taxon>
        <taxon>eudicotyledons</taxon>
        <taxon>Gunneridae</taxon>
        <taxon>Pentapetalae</taxon>
        <taxon>rosids</taxon>
        <taxon>fabids</taxon>
        <taxon>Fabales</taxon>
        <taxon>Fabaceae</taxon>
        <taxon>Papilionoideae</taxon>
        <taxon>50 kb inversion clade</taxon>
        <taxon>genistoids sensu lato</taxon>
        <taxon>core genistoids</taxon>
        <taxon>Genisteae</taxon>
        <taxon>Lupinus</taxon>
    </lineage>
</organism>
<dbReference type="PANTHER" id="PTHR47926">
    <property type="entry name" value="PENTATRICOPEPTIDE REPEAT-CONTAINING PROTEIN"/>
    <property type="match status" value="1"/>
</dbReference>
<dbReference type="Pfam" id="PF12854">
    <property type="entry name" value="PPR_1"/>
    <property type="match status" value="1"/>
</dbReference>
<comment type="caution">
    <text evidence="1">The sequence shown here is derived from an EMBL/GenBank/DDBJ whole genome shotgun (WGS) entry which is preliminary data.</text>
</comment>
<sequence>MGDNNLWSAAERKVLYLLQRKNNNTIHSLLQIHAFMLKNSLHSNLNLLAKFITTCGSLALSLPNDAVSIVHYARCVFDHYNQHCDEFLCNSMINTHFAIRQFYEPFTLFRDLRREKSETFIPGGYTFTALIKGCGSCLAKREGLEVHGVVVKNGFCLDLYVGTSLVDMYVKFGVMGSARKVFDEMRDRSVVSWTAVIVGYARSGDMSEARKLFDMMPDRDVAVFNAMIDGYVKLGCMELAKDLFDRMMDKNVISWTSMISGYCQNGDVDSARLMFDVMNEKNVFTWNAMIGGYCHNKRSHEALRLFRKMQLSASVEPNEITVLSILPAVADLGALDLGGWIHRFVHRKRLDRFVNVCTALVDMYAKCGEIRKARFVFEEMPEKEISSWNALLNGYAVNGHGKEALEVFEEMIQEGFKPNEITMLTVLSACNHCGLVKEGRKCFEAMQKFGLTPQIEHYGCMVDLLGRAGCLGEAENLIQTMPYNANEIILSSFLFACGYFKDVARAERVLKEAEKMEKGNAGNYVLLRNLYATEQRWTDVEDVKQMMKKRGSYKEVACSVIEVNGSFREFVAGDYLHSNLEVIQLTLGQLVKHMKPEMIF</sequence>
<dbReference type="Proteomes" id="UP000447434">
    <property type="component" value="Chromosome 1"/>
</dbReference>
<dbReference type="FunFam" id="1.25.40.10:FF:000184">
    <property type="entry name" value="Pentatricopeptide repeat-containing protein, chloroplastic"/>
    <property type="match status" value="1"/>
</dbReference>
<dbReference type="FunFam" id="1.25.40.10:FF:000348">
    <property type="entry name" value="Pentatricopeptide repeat-containing protein chloroplastic"/>
    <property type="match status" value="1"/>
</dbReference>
<dbReference type="Gene3D" id="1.25.40.10">
    <property type="entry name" value="Tetratricopeptide repeat domain"/>
    <property type="match status" value="5"/>
</dbReference>
<dbReference type="OrthoDB" id="185373at2759"/>
<dbReference type="EMBL" id="WOCE01000001">
    <property type="protein sequence ID" value="KAE9622083.1"/>
    <property type="molecule type" value="Genomic_DNA"/>
</dbReference>
<keyword evidence="2" id="KW-1185">Reference proteome</keyword>
<dbReference type="InterPro" id="IPR046960">
    <property type="entry name" value="PPR_At4g14850-like_plant"/>
</dbReference>
<dbReference type="Pfam" id="PF20431">
    <property type="entry name" value="E_motif"/>
    <property type="match status" value="1"/>
</dbReference>
<name>A0A6A5PJI8_LUPAL</name>
<dbReference type="FunFam" id="1.25.40.10:FF:000344">
    <property type="entry name" value="Pentatricopeptide repeat-containing protein"/>
    <property type="match status" value="1"/>
</dbReference>
<dbReference type="InterPro" id="IPR046848">
    <property type="entry name" value="E_motif"/>
</dbReference>
<reference evidence="2" key="1">
    <citation type="journal article" date="2020" name="Nat. Commun.">
        <title>Genome sequence of the cluster root forming white lupin.</title>
        <authorList>
            <person name="Hufnagel B."/>
            <person name="Marques A."/>
            <person name="Soriano A."/>
            <person name="Marques L."/>
            <person name="Divol F."/>
            <person name="Doumas P."/>
            <person name="Sallet E."/>
            <person name="Mancinotti D."/>
            <person name="Carrere S."/>
            <person name="Marande W."/>
            <person name="Arribat S."/>
            <person name="Keller J."/>
            <person name="Huneau C."/>
            <person name="Blein T."/>
            <person name="Aime D."/>
            <person name="Laguerre M."/>
            <person name="Taylor J."/>
            <person name="Schubert V."/>
            <person name="Nelson M."/>
            <person name="Geu-Flores F."/>
            <person name="Crespi M."/>
            <person name="Gallardo-Guerrero K."/>
            <person name="Delaux P.-M."/>
            <person name="Salse J."/>
            <person name="Berges H."/>
            <person name="Guyot R."/>
            <person name="Gouzy J."/>
            <person name="Peret B."/>
        </authorList>
    </citation>
    <scope>NUCLEOTIDE SEQUENCE [LARGE SCALE GENOMIC DNA]</scope>
    <source>
        <strain evidence="2">cv. Amiga</strain>
    </source>
</reference>
<gene>
    <name evidence="1" type="ORF">Lalb_Chr01g0021561</name>
</gene>
<evidence type="ECO:0000313" key="2">
    <source>
        <dbReference type="Proteomes" id="UP000447434"/>
    </source>
</evidence>
<evidence type="ECO:0000313" key="1">
    <source>
        <dbReference type="EMBL" id="KAE9622083.1"/>
    </source>
</evidence>
<dbReference type="InterPro" id="IPR011990">
    <property type="entry name" value="TPR-like_helical_dom_sf"/>
</dbReference>
<dbReference type="PROSITE" id="PS51375">
    <property type="entry name" value="PPR"/>
    <property type="match status" value="4"/>
</dbReference>
<dbReference type="Pfam" id="PF01535">
    <property type="entry name" value="PPR"/>
    <property type="match status" value="4"/>
</dbReference>
<dbReference type="InterPro" id="IPR002885">
    <property type="entry name" value="PPR_rpt"/>
</dbReference>
<dbReference type="Pfam" id="PF13041">
    <property type="entry name" value="PPR_2"/>
    <property type="match status" value="2"/>
</dbReference>